<dbReference type="FunCoup" id="A0A4R2P9B8">
    <property type="interactions" value="145"/>
</dbReference>
<organism evidence="8 9">
    <name type="scientific">Rhodothalassium salexigens DSM 2132</name>
    <dbReference type="NCBI Taxonomy" id="1188247"/>
    <lineage>
        <taxon>Bacteria</taxon>
        <taxon>Pseudomonadati</taxon>
        <taxon>Pseudomonadota</taxon>
        <taxon>Alphaproteobacteria</taxon>
        <taxon>Rhodothalassiales</taxon>
        <taxon>Rhodothalassiaceae</taxon>
        <taxon>Rhodothalassium</taxon>
    </lineage>
</organism>
<evidence type="ECO:0000256" key="3">
    <source>
        <dbReference type="ARBA" id="ARBA00022692"/>
    </source>
</evidence>
<comment type="similarity">
    <text evidence="2 6">Belongs to the band 7/mec-2 family. HflC subfamily.</text>
</comment>
<reference evidence="8 9" key="1">
    <citation type="submission" date="2019-03" db="EMBL/GenBank/DDBJ databases">
        <title>Genomic Encyclopedia of Type Strains, Phase IV (KMG-IV): sequencing the most valuable type-strain genomes for metagenomic binning, comparative biology and taxonomic classification.</title>
        <authorList>
            <person name="Goeker M."/>
        </authorList>
    </citation>
    <scope>NUCLEOTIDE SEQUENCE [LARGE SCALE GENOMIC DNA]</scope>
    <source>
        <strain evidence="8 9">DSM 2132</strain>
    </source>
</reference>
<dbReference type="Pfam" id="PF01145">
    <property type="entry name" value="Band_7"/>
    <property type="match status" value="1"/>
</dbReference>
<accession>A0A4R2P9B8</accession>
<dbReference type="GO" id="GO:0006508">
    <property type="term" value="P:proteolysis"/>
    <property type="evidence" value="ECO:0007669"/>
    <property type="project" value="UniProtKB-KW"/>
</dbReference>
<evidence type="ECO:0000313" key="9">
    <source>
        <dbReference type="Proteomes" id="UP000295399"/>
    </source>
</evidence>
<gene>
    <name evidence="8" type="ORF">EV659_11357</name>
</gene>
<proteinExistence type="inferred from homology"/>
<dbReference type="InterPro" id="IPR001972">
    <property type="entry name" value="Stomatin_HflK_fam"/>
</dbReference>
<dbReference type="PANTHER" id="PTHR42911">
    <property type="entry name" value="MODULATOR OF FTSH PROTEASE HFLC"/>
    <property type="match status" value="1"/>
</dbReference>
<dbReference type="Proteomes" id="UP000295399">
    <property type="component" value="Unassembled WGS sequence"/>
</dbReference>
<dbReference type="SMART" id="SM00244">
    <property type="entry name" value="PHB"/>
    <property type="match status" value="1"/>
</dbReference>
<comment type="function">
    <text evidence="6">HflC and HflK could regulate a protease.</text>
</comment>
<keyword evidence="8" id="KW-0645">Protease</keyword>
<keyword evidence="5" id="KW-0472">Membrane</keyword>
<evidence type="ECO:0000256" key="5">
    <source>
        <dbReference type="ARBA" id="ARBA00023136"/>
    </source>
</evidence>
<dbReference type="AlphaFoldDB" id="A0A4R2P9B8"/>
<dbReference type="GO" id="GO:0016020">
    <property type="term" value="C:membrane"/>
    <property type="evidence" value="ECO:0007669"/>
    <property type="project" value="UniProtKB-SubCell"/>
</dbReference>
<dbReference type="PANTHER" id="PTHR42911:SF1">
    <property type="entry name" value="MODULATOR OF FTSH PROTEASE HFLC"/>
    <property type="match status" value="1"/>
</dbReference>
<dbReference type="InParanoid" id="A0A4R2P9B8"/>
<dbReference type="InterPro" id="IPR010200">
    <property type="entry name" value="HflC"/>
</dbReference>
<evidence type="ECO:0000256" key="6">
    <source>
        <dbReference type="PIRNR" id="PIRNR005651"/>
    </source>
</evidence>
<evidence type="ECO:0000313" key="8">
    <source>
        <dbReference type="EMBL" id="TCP30804.1"/>
    </source>
</evidence>
<evidence type="ECO:0000256" key="1">
    <source>
        <dbReference type="ARBA" id="ARBA00004167"/>
    </source>
</evidence>
<keyword evidence="3" id="KW-0812">Transmembrane</keyword>
<protein>
    <recommendedName>
        <fullName evidence="6">Protein HflC</fullName>
    </recommendedName>
</protein>
<dbReference type="CDD" id="cd03405">
    <property type="entry name" value="SPFH_HflC"/>
    <property type="match status" value="1"/>
</dbReference>
<dbReference type="GO" id="GO:0008233">
    <property type="term" value="F:peptidase activity"/>
    <property type="evidence" value="ECO:0007669"/>
    <property type="project" value="UniProtKB-KW"/>
</dbReference>
<evidence type="ECO:0000256" key="4">
    <source>
        <dbReference type="ARBA" id="ARBA00022989"/>
    </source>
</evidence>
<dbReference type="Gene3D" id="3.30.479.30">
    <property type="entry name" value="Band 7 domain"/>
    <property type="match status" value="1"/>
</dbReference>
<dbReference type="RefSeq" id="WP_132709433.1">
    <property type="nucleotide sequence ID" value="NZ_JACIGF010000013.1"/>
</dbReference>
<name>A0A4R2P9B8_RHOSA</name>
<comment type="subcellular location">
    <subcellularLocation>
        <location evidence="1">Membrane</location>
        <topology evidence="1">Single-pass membrane protein</topology>
    </subcellularLocation>
</comment>
<feature type="domain" description="Band 7" evidence="7">
    <location>
        <begin position="21"/>
        <end position="183"/>
    </location>
</feature>
<dbReference type="PRINTS" id="PR00721">
    <property type="entry name" value="STOMATIN"/>
</dbReference>
<keyword evidence="8" id="KW-0378">Hydrolase</keyword>
<evidence type="ECO:0000256" key="2">
    <source>
        <dbReference type="ARBA" id="ARBA00007862"/>
    </source>
</evidence>
<evidence type="ECO:0000259" key="7">
    <source>
        <dbReference type="SMART" id="SM00244"/>
    </source>
</evidence>
<dbReference type="PIRSF" id="PIRSF005651">
    <property type="entry name" value="HflC"/>
    <property type="match status" value="1"/>
</dbReference>
<keyword evidence="9" id="KW-1185">Reference proteome</keyword>
<dbReference type="OrthoDB" id="9812991at2"/>
<keyword evidence="4" id="KW-1133">Transmembrane helix</keyword>
<dbReference type="InterPro" id="IPR001107">
    <property type="entry name" value="Band_7"/>
</dbReference>
<dbReference type="EMBL" id="SLXO01000013">
    <property type="protein sequence ID" value="TCP30804.1"/>
    <property type="molecule type" value="Genomic_DNA"/>
</dbReference>
<dbReference type="InterPro" id="IPR036013">
    <property type="entry name" value="Band_7/SPFH_dom_sf"/>
</dbReference>
<comment type="caution">
    <text evidence="8">The sequence shown here is derived from an EMBL/GenBank/DDBJ whole genome shotgun (WGS) entry which is preliminary data.</text>
</comment>
<dbReference type="SUPFAM" id="SSF117892">
    <property type="entry name" value="Band 7/SPFH domain"/>
    <property type="match status" value="1"/>
</dbReference>
<sequence>MKARSVVLAILGLVAAVGGLMSVYTVHETEQVIVLEFSRPVKAVQEPGLHFKLPWRTVLRLDNRLLNLDMEPEEVTASDQKRLVVDAFARFRIVDPTQMYRSIRTVTAARDQITKQLRSNLREVLGERTLDTLLSDARDDLMKRIEASVDSQTRDKYGIEIVDVRIRRADLPPANTQAILRRMEAERKRDAQKARSEGQEQKLRIEAEADRKATILIAEAEKEAAQMRGQGDKEATRIFAEAFSKDEDFFSFYRSMQAYRRTLKKEDTTLVLSPDNPFFDMFMGKLSGEKMDGKN</sequence>